<evidence type="ECO:0000313" key="4">
    <source>
        <dbReference type="Proteomes" id="UP000256964"/>
    </source>
</evidence>
<sequence>MEHHDVEYEELLTKRDSLDCEDVEPSSPESPSHKFSRWFGAFQRGKKTTRSNAPPREGEHIPRLLLWLAASVVLVACTDLIALVYVARMFGTVFQDKDFALNLEYANPYIGLKELYESGMVNSSEIAPILIRPRISAQVFVDEPDKLAPRGEHDYWDETWGMLSPNERRLHVTPNVHTIVQFRAIDFGMEDCRLVFTLPKLGAQLEDHASFSMHPSSRFDVFRLAVERPIDVKKLSYRTKPKATEKVATLQARMDGDTLIHQFPCPWSSLHVFEVACAEGSECMVDTWSSQNTTYGVNMYQHQTV</sequence>
<dbReference type="EMBL" id="KZ857540">
    <property type="protein sequence ID" value="RDX40728.1"/>
    <property type="molecule type" value="Genomic_DNA"/>
</dbReference>
<evidence type="ECO:0000313" key="3">
    <source>
        <dbReference type="EMBL" id="RDX40728.1"/>
    </source>
</evidence>
<feature type="domain" description="Ubiquitin 3 binding protein But2 C-terminal" evidence="2">
    <location>
        <begin position="171"/>
        <end position="280"/>
    </location>
</feature>
<evidence type="ECO:0000256" key="1">
    <source>
        <dbReference type="SAM" id="Phobius"/>
    </source>
</evidence>
<dbReference type="Pfam" id="PF09792">
    <property type="entry name" value="But2"/>
    <property type="match status" value="1"/>
</dbReference>
<keyword evidence="1" id="KW-0812">Transmembrane</keyword>
<name>A0A371CKC5_9APHY</name>
<keyword evidence="4" id="KW-1185">Reference proteome</keyword>
<feature type="transmembrane region" description="Helical" evidence="1">
    <location>
        <begin position="64"/>
        <end position="87"/>
    </location>
</feature>
<reference evidence="3 4" key="1">
    <citation type="journal article" date="2018" name="Biotechnol. Biofuels">
        <title>Integrative visual omics of the white-rot fungus Polyporus brumalis exposes the biotechnological potential of its oxidative enzymes for delignifying raw plant biomass.</title>
        <authorList>
            <person name="Miyauchi S."/>
            <person name="Rancon A."/>
            <person name="Drula E."/>
            <person name="Hage H."/>
            <person name="Chaduli D."/>
            <person name="Favel A."/>
            <person name="Grisel S."/>
            <person name="Henrissat B."/>
            <person name="Herpoel-Gimbert I."/>
            <person name="Ruiz-Duenas F.J."/>
            <person name="Chevret D."/>
            <person name="Hainaut M."/>
            <person name="Lin J."/>
            <person name="Wang M."/>
            <person name="Pangilinan J."/>
            <person name="Lipzen A."/>
            <person name="Lesage-Meessen L."/>
            <person name="Navarro D."/>
            <person name="Riley R."/>
            <person name="Grigoriev I.V."/>
            <person name="Zhou S."/>
            <person name="Raouche S."/>
            <person name="Rosso M.N."/>
        </authorList>
    </citation>
    <scope>NUCLEOTIDE SEQUENCE [LARGE SCALE GENOMIC DNA]</scope>
    <source>
        <strain evidence="3 4">BRFM 1820</strain>
    </source>
</reference>
<proteinExistence type="predicted"/>
<organism evidence="3 4">
    <name type="scientific">Lentinus brumalis</name>
    <dbReference type="NCBI Taxonomy" id="2498619"/>
    <lineage>
        <taxon>Eukaryota</taxon>
        <taxon>Fungi</taxon>
        <taxon>Dikarya</taxon>
        <taxon>Basidiomycota</taxon>
        <taxon>Agaricomycotina</taxon>
        <taxon>Agaricomycetes</taxon>
        <taxon>Polyporales</taxon>
        <taxon>Polyporaceae</taxon>
        <taxon>Lentinus</taxon>
    </lineage>
</organism>
<dbReference type="AlphaFoldDB" id="A0A371CKC5"/>
<keyword evidence="1" id="KW-1133">Transmembrane helix</keyword>
<dbReference type="InterPro" id="IPR018620">
    <property type="entry name" value="Ubiquitin3-bd_protein_But2_C"/>
</dbReference>
<gene>
    <name evidence="3" type="ORF">OH76DRAFT_1450493</name>
</gene>
<evidence type="ECO:0000259" key="2">
    <source>
        <dbReference type="Pfam" id="PF09792"/>
    </source>
</evidence>
<dbReference type="STRING" id="139420.A0A371CKC5"/>
<protein>
    <recommendedName>
        <fullName evidence="2">Ubiquitin 3 binding protein But2 C-terminal domain-containing protein</fullName>
    </recommendedName>
</protein>
<keyword evidence="1" id="KW-0472">Membrane</keyword>
<dbReference type="Proteomes" id="UP000256964">
    <property type="component" value="Unassembled WGS sequence"/>
</dbReference>
<accession>A0A371CKC5</accession>
<dbReference type="OrthoDB" id="61113at2759"/>